<evidence type="ECO:0000313" key="1">
    <source>
        <dbReference type="EMBL" id="MBA0809586.1"/>
    </source>
</evidence>
<organism evidence="1 2">
    <name type="scientific">Gossypium harknessii</name>
    <dbReference type="NCBI Taxonomy" id="34285"/>
    <lineage>
        <taxon>Eukaryota</taxon>
        <taxon>Viridiplantae</taxon>
        <taxon>Streptophyta</taxon>
        <taxon>Embryophyta</taxon>
        <taxon>Tracheophyta</taxon>
        <taxon>Spermatophyta</taxon>
        <taxon>Magnoliopsida</taxon>
        <taxon>eudicotyledons</taxon>
        <taxon>Gunneridae</taxon>
        <taxon>Pentapetalae</taxon>
        <taxon>rosids</taxon>
        <taxon>malvids</taxon>
        <taxon>Malvales</taxon>
        <taxon>Malvaceae</taxon>
        <taxon>Malvoideae</taxon>
        <taxon>Gossypium</taxon>
    </lineage>
</organism>
<dbReference type="EMBL" id="JABFAD010000009">
    <property type="protein sequence ID" value="MBA0809586.1"/>
    <property type="molecule type" value="Genomic_DNA"/>
</dbReference>
<evidence type="ECO:0000313" key="2">
    <source>
        <dbReference type="Proteomes" id="UP000593560"/>
    </source>
</evidence>
<sequence>MLYVHYAMKKTNQSTISSKIVILQNKFSNR</sequence>
<comment type="caution">
    <text evidence="1">The sequence shown here is derived from an EMBL/GenBank/DDBJ whole genome shotgun (WGS) entry which is preliminary data.</text>
</comment>
<name>A0A7J9HIB5_9ROSI</name>
<dbReference type="AlphaFoldDB" id="A0A7J9HIB5"/>
<accession>A0A7J9HIB5</accession>
<protein>
    <submittedName>
        <fullName evidence="1">Uncharacterized protein</fullName>
    </submittedName>
</protein>
<keyword evidence="2" id="KW-1185">Reference proteome</keyword>
<gene>
    <name evidence="1" type="ORF">Gohar_025227</name>
</gene>
<dbReference type="Proteomes" id="UP000593560">
    <property type="component" value="Unassembled WGS sequence"/>
</dbReference>
<proteinExistence type="predicted"/>
<reference evidence="1 2" key="1">
    <citation type="journal article" date="2019" name="Genome Biol. Evol.">
        <title>Insights into the evolution of the New World diploid cottons (Gossypium, subgenus Houzingenia) based on genome sequencing.</title>
        <authorList>
            <person name="Grover C.E."/>
            <person name="Arick M.A. 2nd"/>
            <person name="Thrash A."/>
            <person name="Conover J.L."/>
            <person name="Sanders W.S."/>
            <person name="Peterson D.G."/>
            <person name="Frelichowski J.E."/>
            <person name="Scheffler J.A."/>
            <person name="Scheffler B.E."/>
            <person name="Wendel J.F."/>
        </authorList>
    </citation>
    <scope>NUCLEOTIDE SEQUENCE [LARGE SCALE GENOMIC DNA]</scope>
    <source>
        <strain evidence="1">0</strain>
        <tissue evidence="1">Leaf</tissue>
    </source>
</reference>